<evidence type="ECO:0000256" key="1">
    <source>
        <dbReference type="ARBA" id="ARBA00022741"/>
    </source>
</evidence>
<dbReference type="PIRSF" id="PIRSF005052">
    <property type="entry name" value="P-loopkin"/>
    <property type="match status" value="1"/>
</dbReference>
<evidence type="ECO:0000259" key="5">
    <source>
        <dbReference type="Pfam" id="PF03668"/>
    </source>
</evidence>
<dbReference type="GO" id="GO:0005524">
    <property type="term" value="F:ATP binding"/>
    <property type="evidence" value="ECO:0007669"/>
    <property type="project" value="UniProtKB-UniRule"/>
</dbReference>
<keyword evidence="2 4" id="KW-0067">ATP-binding</keyword>
<keyword evidence="1 4" id="KW-0547">Nucleotide-binding</keyword>
<dbReference type="InterPro" id="IPR005337">
    <property type="entry name" value="RapZ-like"/>
</dbReference>
<sequence length="287" mass="32616">MNIIIVSGRSGAGKSIALRALEDIGYYCVDNLPLDLLPQLVDMLGKSQKSVAISLDIRNLPRCPDTLTEMIKQLEQKNHIHIVFLDSDRNVLIRRYSDSRRSHPLSQAQDLSLENAIDQEYAYLLPLREQANLIIDTSKLSVHELASQLRLFAVGKDDKELKIIVQSFGFKYGLPLDADYVFDARFLPNPHWIPELRPHTGLEKEVQDYLAAQTEVQEFLHKTEAYLTEWLPMLEANNRSYLTIAIGCTGGKHRSVYLAEKLGDYFKALGKHVKVQHAALEHQNKKA</sequence>
<accession>A0A448TVY8</accession>
<dbReference type="AlphaFoldDB" id="A0A448TVY8"/>
<dbReference type="Pfam" id="PF22740">
    <property type="entry name" value="PapZ_C"/>
    <property type="match status" value="1"/>
</dbReference>
<proteinExistence type="inferred from homology"/>
<evidence type="ECO:0000256" key="2">
    <source>
        <dbReference type="ARBA" id="ARBA00022840"/>
    </source>
</evidence>
<feature type="domain" description="RapZ C-terminal" evidence="6">
    <location>
        <begin position="162"/>
        <end position="280"/>
    </location>
</feature>
<keyword evidence="3 4" id="KW-0342">GTP-binding</keyword>
<dbReference type="InterPro" id="IPR053930">
    <property type="entry name" value="RapZ-like_N"/>
</dbReference>
<protein>
    <submittedName>
        <fullName evidence="7">GlmZ(SRNA)-inactivating NTPase</fullName>
    </submittedName>
</protein>
<dbReference type="PANTHER" id="PTHR30448">
    <property type="entry name" value="RNASE ADAPTER PROTEIN RAPZ"/>
    <property type="match status" value="1"/>
</dbReference>
<gene>
    <name evidence="7" type="primary">yhbJ</name>
    <name evidence="7" type="ORF">NCTC12871_01591</name>
</gene>
<feature type="binding site" evidence="4">
    <location>
        <begin position="8"/>
        <end position="15"/>
    </location>
    <ligand>
        <name>ATP</name>
        <dbReference type="ChEBI" id="CHEBI:30616"/>
    </ligand>
</feature>
<name>A0A448TVY8_9PAST</name>
<dbReference type="GO" id="GO:0005525">
    <property type="term" value="F:GTP binding"/>
    <property type="evidence" value="ECO:0007669"/>
    <property type="project" value="UniProtKB-UniRule"/>
</dbReference>
<dbReference type="RefSeq" id="WP_126600526.1">
    <property type="nucleotide sequence ID" value="NZ_LR134510.1"/>
</dbReference>
<dbReference type="Pfam" id="PF03668">
    <property type="entry name" value="RapZ-like_N"/>
    <property type="match status" value="1"/>
</dbReference>
<dbReference type="Proteomes" id="UP000279799">
    <property type="component" value="Chromosome"/>
</dbReference>
<feature type="binding site" evidence="4">
    <location>
        <begin position="56"/>
        <end position="59"/>
    </location>
    <ligand>
        <name>GTP</name>
        <dbReference type="ChEBI" id="CHEBI:37565"/>
    </ligand>
</feature>
<dbReference type="InterPro" id="IPR027417">
    <property type="entry name" value="P-loop_NTPase"/>
</dbReference>
<dbReference type="NCBIfam" id="NF003828">
    <property type="entry name" value="PRK05416.1"/>
    <property type="match status" value="1"/>
</dbReference>
<evidence type="ECO:0000256" key="4">
    <source>
        <dbReference type="HAMAP-Rule" id="MF_00636"/>
    </source>
</evidence>
<keyword evidence="8" id="KW-1185">Reference proteome</keyword>
<dbReference type="OrthoDB" id="9784461at2"/>
<dbReference type="PANTHER" id="PTHR30448:SF0">
    <property type="entry name" value="RNASE ADAPTER PROTEIN RAPZ"/>
    <property type="match status" value="1"/>
</dbReference>
<evidence type="ECO:0000313" key="8">
    <source>
        <dbReference type="Proteomes" id="UP000279799"/>
    </source>
</evidence>
<dbReference type="InterPro" id="IPR053931">
    <property type="entry name" value="RapZ_C"/>
</dbReference>
<dbReference type="EMBL" id="LR134510">
    <property type="protein sequence ID" value="VEJ10083.1"/>
    <property type="molecule type" value="Genomic_DNA"/>
</dbReference>
<dbReference type="SUPFAM" id="SSF52540">
    <property type="entry name" value="P-loop containing nucleoside triphosphate hydrolases"/>
    <property type="match status" value="1"/>
</dbReference>
<evidence type="ECO:0000256" key="3">
    <source>
        <dbReference type="ARBA" id="ARBA00023134"/>
    </source>
</evidence>
<dbReference type="KEGG" id="adp:NCTC12871_01591"/>
<feature type="domain" description="RapZ-like N-terminal" evidence="5">
    <location>
        <begin position="1"/>
        <end position="155"/>
    </location>
</feature>
<reference evidence="7 8" key="1">
    <citation type="submission" date="2018-12" db="EMBL/GenBank/DDBJ databases">
        <authorList>
            <consortium name="Pathogen Informatics"/>
        </authorList>
    </citation>
    <scope>NUCLEOTIDE SEQUENCE [LARGE SCALE GENOMIC DNA]</scope>
    <source>
        <strain evidence="7 8">NCTC12871</strain>
    </source>
</reference>
<dbReference type="Gene3D" id="3.40.50.300">
    <property type="entry name" value="P-loop containing nucleotide triphosphate hydrolases"/>
    <property type="match status" value="1"/>
</dbReference>
<organism evidence="7 8">
    <name type="scientific">Actinobacillus delphinicola</name>
    <dbReference type="NCBI Taxonomy" id="51161"/>
    <lineage>
        <taxon>Bacteria</taxon>
        <taxon>Pseudomonadati</taxon>
        <taxon>Pseudomonadota</taxon>
        <taxon>Gammaproteobacteria</taxon>
        <taxon>Pasteurellales</taxon>
        <taxon>Pasteurellaceae</taxon>
        <taxon>Actinobacillus</taxon>
    </lineage>
</organism>
<dbReference type="HAMAP" id="MF_00636">
    <property type="entry name" value="RapZ_like"/>
    <property type="match status" value="1"/>
</dbReference>
<evidence type="ECO:0000313" key="7">
    <source>
        <dbReference type="EMBL" id="VEJ10083.1"/>
    </source>
</evidence>
<evidence type="ECO:0000259" key="6">
    <source>
        <dbReference type="Pfam" id="PF22740"/>
    </source>
</evidence>